<reference evidence="1" key="1">
    <citation type="submission" date="2019-01" db="EMBL/GenBank/DDBJ databases">
        <authorList>
            <person name="Lista F."/>
            <person name="Anselmo A."/>
        </authorList>
    </citation>
    <scope>NUCLEOTIDE SEQUENCE</scope>
    <source>
        <strain evidence="1">11S</strain>
    </source>
</reference>
<dbReference type="EMBL" id="SDCL01000001">
    <property type="protein sequence ID" value="TCX40077.1"/>
    <property type="molecule type" value="Genomic_DNA"/>
</dbReference>
<protein>
    <submittedName>
        <fullName evidence="1">Uncharacterized protein</fullName>
    </submittedName>
</protein>
<comment type="caution">
    <text evidence="1">The sequence shown here is derived from an EMBL/GenBank/DDBJ whole genome shotgun (WGS) entry which is preliminary data.</text>
</comment>
<dbReference type="AlphaFoldDB" id="A0A483J539"/>
<name>A0A483J539_KLEPN</name>
<evidence type="ECO:0000313" key="1">
    <source>
        <dbReference type="EMBL" id="TCX40077.1"/>
    </source>
</evidence>
<organism evidence="1">
    <name type="scientific">Klebsiella pneumoniae</name>
    <dbReference type="NCBI Taxonomy" id="573"/>
    <lineage>
        <taxon>Bacteria</taxon>
        <taxon>Pseudomonadati</taxon>
        <taxon>Pseudomonadota</taxon>
        <taxon>Gammaproteobacteria</taxon>
        <taxon>Enterobacterales</taxon>
        <taxon>Enterobacteriaceae</taxon>
        <taxon>Klebsiella/Raoultella group</taxon>
        <taxon>Klebsiella</taxon>
        <taxon>Klebsiella pneumoniae complex</taxon>
    </lineage>
</organism>
<proteinExistence type="predicted"/>
<sequence length="87" mass="9692">MSPSTTVAERVRGNRYQALYLPLCRAAAMPCPAYIIQALIHFNIKQLHRYLRPAQAQRRRARTAGAEPLLCRAAASPCPAYITQALI</sequence>
<gene>
    <name evidence="1" type="ORF">ETE67_01500</name>
</gene>
<accession>A0A483J539</accession>